<comment type="caution">
    <text evidence="1">The sequence shown here is derived from an EMBL/GenBank/DDBJ whole genome shotgun (WGS) entry which is preliminary data.</text>
</comment>
<organism evidence="1 2">
    <name type="scientific">Elysia crispata</name>
    <name type="common">lettuce slug</name>
    <dbReference type="NCBI Taxonomy" id="231223"/>
    <lineage>
        <taxon>Eukaryota</taxon>
        <taxon>Metazoa</taxon>
        <taxon>Spiralia</taxon>
        <taxon>Lophotrochozoa</taxon>
        <taxon>Mollusca</taxon>
        <taxon>Gastropoda</taxon>
        <taxon>Heterobranchia</taxon>
        <taxon>Euthyneura</taxon>
        <taxon>Panpulmonata</taxon>
        <taxon>Sacoglossa</taxon>
        <taxon>Placobranchoidea</taxon>
        <taxon>Plakobranchidae</taxon>
        <taxon>Elysia</taxon>
    </lineage>
</organism>
<dbReference type="AlphaFoldDB" id="A0AAE0YLA0"/>
<sequence length="88" mass="9515">MIRTPAVLITPLENSQTGAPDSYVLPETLVTPSHPSSTNLPPLGDFPKAYYLPALNDVPDTPSSCPTYPLPFPLFFPSPSFPCLLTIE</sequence>
<dbReference type="EMBL" id="JAWDGP010006002">
    <property type="protein sequence ID" value="KAK3748656.1"/>
    <property type="molecule type" value="Genomic_DNA"/>
</dbReference>
<gene>
    <name evidence="1" type="ORF">RRG08_000888</name>
</gene>
<protein>
    <submittedName>
        <fullName evidence="1">Uncharacterized protein</fullName>
    </submittedName>
</protein>
<accession>A0AAE0YLA0</accession>
<evidence type="ECO:0000313" key="1">
    <source>
        <dbReference type="EMBL" id="KAK3748656.1"/>
    </source>
</evidence>
<dbReference type="Proteomes" id="UP001283361">
    <property type="component" value="Unassembled WGS sequence"/>
</dbReference>
<evidence type="ECO:0000313" key="2">
    <source>
        <dbReference type="Proteomes" id="UP001283361"/>
    </source>
</evidence>
<keyword evidence="2" id="KW-1185">Reference proteome</keyword>
<proteinExistence type="predicted"/>
<name>A0AAE0YLA0_9GAST</name>
<reference evidence="1" key="1">
    <citation type="journal article" date="2023" name="G3 (Bethesda)">
        <title>A reference genome for the long-term kleptoplast-retaining sea slug Elysia crispata morphotype clarki.</title>
        <authorList>
            <person name="Eastman K.E."/>
            <person name="Pendleton A.L."/>
            <person name="Shaikh M.A."/>
            <person name="Suttiyut T."/>
            <person name="Ogas R."/>
            <person name="Tomko P."/>
            <person name="Gavelis G."/>
            <person name="Widhalm J.R."/>
            <person name="Wisecaver J.H."/>
        </authorList>
    </citation>
    <scope>NUCLEOTIDE SEQUENCE</scope>
    <source>
        <strain evidence="1">ECLA1</strain>
    </source>
</reference>